<comment type="caution">
    <text evidence="1">The sequence shown here is derived from an EMBL/GenBank/DDBJ whole genome shotgun (WGS) entry which is preliminary data.</text>
</comment>
<evidence type="ECO:0000313" key="1">
    <source>
        <dbReference type="EMBL" id="PON84561.1"/>
    </source>
</evidence>
<proteinExistence type="predicted"/>
<keyword evidence="2" id="KW-1185">Reference proteome</keyword>
<evidence type="ECO:0000313" key="2">
    <source>
        <dbReference type="Proteomes" id="UP000237000"/>
    </source>
</evidence>
<name>A0A2P5EG83_TREOI</name>
<dbReference type="Proteomes" id="UP000237000">
    <property type="component" value="Unassembled WGS sequence"/>
</dbReference>
<accession>A0A2P5EG83</accession>
<dbReference type="AlphaFoldDB" id="A0A2P5EG83"/>
<dbReference type="InParanoid" id="A0A2P5EG83"/>
<reference evidence="2" key="1">
    <citation type="submission" date="2016-06" db="EMBL/GenBank/DDBJ databases">
        <title>Parallel loss of symbiosis genes in relatives of nitrogen-fixing non-legume Parasponia.</title>
        <authorList>
            <person name="Van Velzen R."/>
            <person name="Holmer R."/>
            <person name="Bu F."/>
            <person name="Rutten L."/>
            <person name="Van Zeijl A."/>
            <person name="Liu W."/>
            <person name="Santuari L."/>
            <person name="Cao Q."/>
            <person name="Sharma T."/>
            <person name="Shen D."/>
            <person name="Roswanjaya Y."/>
            <person name="Wardhani T."/>
            <person name="Kalhor M.S."/>
            <person name="Jansen J."/>
            <person name="Van den Hoogen J."/>
            <person name="Gungor B."/>
            <person name="Hartog M."/>
            <person name="Hontelez J."/>
            <person name="Verver J."/>
            <person name="Yang W.-C."/>
            <person name="Schijlen E."/>
            <person name="Repin R."/>
            <person name="Schilthuizen M."/>
            <person name="Schranz E."/>
            <person name="Heidstra R."/>
            <person name="Miyata K."/>
            <person name="Fedorova E."/>
            <person name="Kohlen W."/>
            <person name="Bisseling T."/>
            <person name="Smit S."/>
            <person name="Geurts R."/>
        </authorList>
    </citation>
    <scope>NUCLEOTIDE SEQUENCE [LARGE SCALE GENOMIC DNA]</scope>
    <source>
        <strain evidence="2">cv. RG33-2</strain>
    </source>
</reference>
<sequence>MQDLQMPPPTPHRGITVLIAALKLCHEYCLSWELDQVLSFANQVSRIEDPELISRPTLVPNLQNGPYCNKCDIKPT</sequence>
<gene>
    <name evidence="1" type="ORF">TorRG33x02_196280</name>
</gene>
<protein>
    <submittedName>
        <fullName evidence="1">Uncharacterized protein</fullName>
    </submittedName>
</protein>
<dbReference type="EMBL" id="JXTC01000160">
    <property type="protein sequence ID" value="PON84561.1"/>
    <property type="molecule type" value="Genomic_DNA"/>
</dbReference>
<organism evidence="1 2">
    <name type="scientific">Trema orientale</name>
    <name type="common">Charcoal tree</name>
    <name type="synonym">Celtis orientalis</name>
    <dbReference type="NCBI Taxonomy" id="63057"/>
    <lineage>
        <taxon>Eukaryota</taxon>
        <taxon>Viridiplantae</taxon>
        <taxon>Streptophyta</taxon>
        <taxon>Embryophyta</taxon>
        <taxon>Tracheophyta</taxon>
        <taxon>Spermatophyta</taxon>
        <taxon>Magnoliopsida</taxon>
        <taxon>eudicotyledons</taxon>
        <taxon>Gunneridae</taxon>
        <taxon>Pentapetalae</taxon>
        <taxon>rosids</taxon>
        <taxon>fabids</taxon>
        <taxon>Rosales</taxon>
        <taxon>Cannabaceae</taxon>
        <taxon>Trema</taxon>
    </lineage>
</organism>